<dbReference type="RefSeq" id="XP_019894710.1">
    <property type="nucleotide sequence ID" value="XM_020039151.2"/>
</dbReference>
<organism evidence="2 3">
    <name type="scientific">Musca domestica</name>
    <name type="common">House fly</name>
    <dbReference type="NCBI Taxonomy" id="7370"/>
    <lineage>
        <taxon>Eukaryota</taxon>
        <taxon>Metazoa</taxon>
        <taxon>Ecdysozoa</taxon>
        <taxon>Arthropoda</taxon>
        <taxon>Hexapoda</taxon>
        <taxon>Insecta</taxon>
        <taxon>Pterygota</taxon>
        <taxon>Neoptera</taxon>
        <taxon>Endopterygota</taxon>
        <taxon>Diptera</taxon>
        <taxon>Brachycera</taxon>
        <taxon>Muscomorpha</taxon>
        <taxon>Muscoidea</taxon>
        <taxon>Muscidae</taxon>
        <taxon>Musca</taxon>
    </lineage>
</organism>
<keyword evidence="2" id="KW-1185">Reference proteome</keyword>
<dbReference type="AlphaFoldDB" id="A0A9J7IGY2"/>
<reference evidence="3" key="1">
    <citation type="submission" date="2025-08" db="UniProtKB">
        <authorList>
            <consortium name="RefSeq"/>
        </authorList>
    </citation>
    <scope>IDENTIFICATION</scope>
    <source>
        <strain evidence="3">Aabys</strain>
        <tissue evidence="3">Whole body</tissue>
    </source>
</reference>
<evidence type="ECO:0000313" key="3">
    <source>
        <dbReference type="RefSeq" id="XP_019894710.1"/>
    </source>
</evidence>
<accession>A0A9J7IGY2</accession>
<gene>
    <name evidence="3" type="primary">LOC109613959</name>
</gene>
<dbReference type="Proteomes" id="UP001652621">
    <property type="component" value="Unplaced"/>
</dbReference>
<feature type="compositionally biased region" description="Polar residues" evidence="1">
    <location>
        <begin position="61"/>
        <end position="75"/>
    </location>
</feature>
<dbReference type="VEuPathDB" id="VectorBase:MDOMA2_011408"/>
<evidence type="ECO:0000256" key="1">
    <source>
        <dbReference type="SAM" id="MobiDB-lite"/>
    </source>
</evidence>
<evidence type="ECO:0000313" key="2">
    <source>
        <dbReference type="Proteomes" id="UP001652621"/>
    </source>
</evidence>
<proteinExistence type="predicted"/>
<sequence>MEEDVVIPPPPLSPRRQTTKKDKPKINRNSSRSGNRVDVNKKKKLEDDEQQGSLAKCDDAPTTSLFESNPNITGNISTDTVLNNINELTSEKIGTLKKIPASSRRLSPPIPNKPSWHSKCYSTIYKA</sequence>
<dbReference type="KEGG" id="mde:109613959"/>
<name>A0A9J7IGY2_MUSDO</name>
<dbReference type="GeneID" id="109613959"/>
<protein>
    <submittedName>
        <fullName evidence="3">Uncharacterized protein LOC109613959 isoform X2</fullName>
    </submittedName>
</protein>
<feature type="region of interest" description="Disordered" evidence="1">
    <location>
        <begin position="1"/>
        <end position="75"/>
    </location>
</feature>